<dbReference type="Pfam" id="PF03478">
    <property type="entry name" value="Beta-prop_KIB1-4"/>
    <property type="match status" value="1"/>
</dbReference>
<proteinExistence type="predicted"/>
<gene>
    <name evidence="3" type="ORF">LUZ61_017886</name>
</gene>
<protein>
    <recommendedName>
        <fullName evidence="2">KIB1-4 beta-propeller domain-containing protein</fullName>
    </recommendedName>
</protein>
<dbReference type="EMBL" id="JAMRDG010000002">
    <property type="protein sequence ID" value="KAJ3688722.1"/>
    <property type="molecule type" value="Genomic_DNA"/>
</dbReference>
<keyword evidence="1" id="KW-0812">Transmembrane</keyword>
<evidence type="ECO:0000259" key="2">
    <source>
        <dbReference type="Pfam" id="PF03478"/>
    </source>
</evidence>
<keyword evidence="4" id="KW-1185">Reference proteome</keyword>
<dbReference type="PANTHER" id="PTHR33110">
    <property type="entry name" value="F-BOX/KELCH-REPEAT PROTEIN-RELATED"/>
    <property type="match status" value="1"/>
</dbReference>
<dbReference type="AlphaFoldDB" id="A0AAD5Z8A4"/>
<keyword evidence="1" id="KW-1133">Transmembrane helix</keyword>
<dbReference type="Proteomes" id="UP001210211">
    <property type="component" value="Unassembled WGS sequence"/>
</dbReference>
<name>A0AAD5Z8A4_9POAL</name>
<feature type="domain" description="KIB1-4 beta-propeller" evidence="2">
    <location>
        <begin position="108"/>
        <end position="398"/>
    </location>
</feature>
<dbReference type="InterPro" id="IPR005174">
    <property type="entry name" value="KIB1-4_b-propeller"/>
</dbReference>
<evidence type="ECO:0000313" key="4">
    <source>
        <dbReference type="Proteomes" id="UP001210211"/>
    </source>
</evidence>
<reference evidence="3 4" key="1">
    <citation type="journal article" date="2022" name="Cell">
        <title>Repeat-based holocentromeres influence genome architecture and karyotype evolution.</title>
        <authorList>
            <person name="Hofstatter P.G."/>
            <person name="Thangavel G."/>
            <person name="Lux T."/>
            <person name="Neumann P."/>
            <person name="Vondrak T."/>
            <person name="Novak P."/>
            <person name="Zhang M."/>
            <person name="Costa L."/>
            <person name="Castellani M."/>
            <person name="Scott A."/>
            <person name="Toegelov H."/>
            <person name="Fuchs J."/>
            <person name="Mata-Sucre Y."/>
            <person name="Dias Y."/>
            <person name="Vanzela A.L.L."/>
            <person name="Huettel B."/>
            <person name="Almeida C.C.S."/>
            <person name="Simkova H."/>
            <person name="Souza G."/>
            <person name="Pedrosa-Harand A."/>
            <person name="Macas J."/>
            <person name="Mayer K.F.X."/>
            <person name="Houben A."/>
            <person name="Marques A."/>
        </authorList>
    </citation>
    <scope>NUCLEOTIDE SEQUENCE [LARGE SCALE GENOMIC DNA]</scope>
    <source>
        <strain evidence="3">RhyTen1mFocal</strain>
    </source>
</reference>
<sequence>MKMMKFLLKVFSYFLGASFRIILSLLCRVIFHLLLYIEKNLLPTKQEPPHESLGLILTHLPDCIDRCRFRAVCKFWLFAEKEHPSPDQQLPLLIASTDYIWPSKVPCYSIYSKKVYWLRFPTQAYCATRHGSSLDGWLLMENGAPHETYLFNVFSNEKISVPSLPANVGDNPLPPEFKWPFDFLGCLKGPCFIHKMIVRSSPTSDDCLIAAMGDFGSLSLCKPLTKSWKTELNNKTESLKDIIFYQQMIFGIDKGEQIVAFKVEETLEGLPHVTDIFEYSTVHNVDIDDPMLQRPGFYLAEHCGKLLMVLRYGETDERFRSEIDLKTTYFRVFELDDTKSPYMWVHVESLGKFAMFLGSGGVQFFPTSDLEYIEDDCIYFAIHFDRRSSLRFTDRGVYSMRDGSIKELDNIDACLRWGSQNWLPFYPDMWMYLPKYNN</sequence>
<organism evidence="3 4">
    <name type="scientific">Rhynchospora tenuis</name>
    <dbReference type="NCBI Taxonomy" id="198213"/>
    <lineage>
        <taxon>Eukaryota</taxon>
        <taxon>Viridiplantae</taxon>
        <taxon>Streptophyta</taxon>
        <taxon>Embryophyta</taxon>
        <taxon>Tracheophyta</taxon>
        <taxon>Spermatophyta</taxon>
        <taxon>Magnoliopsida</taxon>
        <taxon>Liliopsida</taxon>
        <taxon>Poales</taxon>
        <taxon>Cyperaceae</taxon>
        <taxon>Cyperoideae</taxon>
        <taxon>Rhynchosporeae</taxon>
        <taxon>Rhynchospora</taxon>
    </lineage>
</organism>
<evidence type="ECO:0000313" key="3">
    <source>
        <dbReference type="EMBL" id="KAJ3688722.1"/>
    </source>
</evidence>
<comment type="caution">
    <text evidence="3">The sequence shown here is derived from an EMBL/GenBank/DDBJ whole genome shotgun (WGS) entry which is preliminary data.</text>
</comment>
<feature type="transmembrane region" description="Helical" evidence="1">
    <location>
        <begin position="12"/>
        <end position="37"/>
    </location>
</feature>
<accession>A0AAD5Z8A4</accession>
<keyword evidence="1" id="KW-0472">Membrane</keyword>
<dbReference type="PANTHER" id="PTHR33110:SF71">
    <property type="entry name" value="F-BOX_KELCH-REPEAT PROTEIN"/>
    <property type="match status" value="1"/>
</dbReference>
<evidence type="ECO:0000256" key="1">
    <source>
        <dbReference type="SAM" id="Phobius"/>
    </source>
</evidence>